<dbReference type="Proteomes" id="UP001165079">
    <property type="component" value="Unassembled WGS sequence"/>
</dbReference>
<dbReference type="SUPFAM" id="SSF47413">
    <property type="entry name" value="lambda repressor-like DNA-binding domains"/>
    <property type="match status" value="1"/>
</dbReference>
<dbReference type="EMBL" id="BSTX01000003">
    <property type="protein sequence ID" value="GLZ79604.1"/>
    <property type="molecule type" value="Genomic_DNA"/>
</dbReference>
<name>A0A9W6SME3_9ACTN</name>
<gene>
    <name evidence="2" type="ORF">Afil01_44110</name>
</gene>
<sequence length="407" mass="43901">MEGYEWVALPETRTALARGDWATVLHLYIRATGATQTQIAEATGLTQPVISRIAGGKRRPTHLETIRALCHGLGVPPQLAGLADTDEGPETKRRAFLATAATVAFAGSLAPYDGLPDVEQLAAPVLAYRRAEAHTAARLLRPPVTAHLTMLRQLAGIAEKQYGPTTTARLYTLVSEAAGFAGWLASDTDDRAEARRSYQLAVHAAERAGHELLVCYMRVSLAQYAATQGETRIATSLIDQARQALPAHTPPIVMAWLECIEATVLATARYETALRLLDDAANRLDDAEPVWPWLVPIDTNKINGYRDLVDVRLRRRLGDVGDLPHPATATAPKQAALAVAERAAALADLGDHDTAARLGIAVWDTAYRYGSEKLLTAVADVRARIPLGAHGDPITALDARLTSVYQE</sequence>
<dbReference type="Pfam" id="PF13560">
    <property type="entry name" value="HTH_31"/>
    <property type="match status" value="1"/>
</dbReference>
<dbReference type="GO" id="GO:0003677">
    <property type="term" value="F:DNA binding"/>
    <property type="evidence" value="ECO:0007669"/>
    <property type="project" value="InterPro"/>
</dbReference>
<dbReference type="InterPro" id="IPR001387">
    <property type="entry name" value="Cro/C1-type_HTH"/>
</dbReference>
<accession>A0A9W6SME3</accession>
<evidence type="ECO:0000313" key="3">
    <source>
        <dbReference type="Proteomes" id="UP001165079"/>
    </source>
</evidence>
<keyword evidence="3" id="KW-1185">Reference proteome</keyword>
<protein>
    <recommendedName>
        <fullName evidence="1">HTH cro/C1-type domain-containing protein</fullName>
    </recommendedName>
</protein>
<comment type="caution">
    <text evidence="2">The sequence shown here is derived from an EMBL/GenBank/DDBJ whole genome shotgun (WGS) entry which is preliminary data.</text>
</comment>
<dbReference type="SMART" id="SM00530">
    <property type="entry name" value="HTH_XRE"/>
    <property type="match status" value="1"/>
</dbReference>
<dbReference type="CDD" id="cd00093">
    <property type="entry name" value="HTH_XRE"/>
    <property type="match status" value="1"/>
</dbReference>
<dbReference type="Gene3D" id="1.10.260.40">
    <property type="entry name" value="lambda repressor-like DNA-binding domains"/>
    <property type="match status" value="1"/>
</dbReference>
<dbReference type="RefSeq" id="WP_285664749.1">
    <property type="nucleotide sequence ID" value="NZ_BSTX01000003.1"/>
</dbReference>
<proteinExistence type="predicted"/>
<organism evidence="2 3">
    <name type="scientific">Actinorhabdospora filicis</name>
    <dbReference type="NCBI Taxonomy" id="1785913"/>
    <lineage>
        <taxon>Bacteria</taxon>
        <taxon>Bacillati</taxon>
        <taxon>Actinomycetota</taxon>
        <taxon>Actinomycetes</taxon>
        <taxon>Micromonosporales</taxon>
        <taxon>Micromonosporaceae</taxon>
        <taxon>Actinorhabdospora</taxon>
    </lineage>
</organism>
<evidence type="ECO:0000313" key="2">
    <source>
        <dbReference type="EMBL" id="GLZ79604.1"/>
    </source>
</evidence>
<dbReference type="PROSITE" id="PS50943">
    <property type="entry name" value="HTH_CROC1"/>
    <property type="match status" value="1"/>
</dbReference>
<evidence type="ECO:0000259" key="1">
    <source>
        <dbReference type="PROSITE" id="PS50943"/>
    </source>
</evidence>
<dbReference type="InterPro" id="IPR010982">
    <property type="entry name" value="Lambda_DNA-bd_dom_sf"/>
</dbReference>
<reference evidence="2" key="1">
    <citation type="submission" date="2023-03" db="EMBL/GenBank/DDBJ databases">
        <title>Actinorhabdospora filicis NBRC 111898.</title>
        <authorList>
            <person name="Ichikawa N."/>
            <person name="Sato H."/>
            <person name="Tonouchi N."/>
        </authorList>
    </citation>
    <scope>NUCLEOTIDE SEQUENCE</scope>
    <source>
        <strain evidence="2">NBRC 111898</strain>
    </source>
</reference>
<dbReference type="AlphaFoldDB" id="A0A9W6SME3"/>
<feature type="domain" description="HTH cro/C1-type" evidence="1">
    <location>
        <begin position="35"/>
        <end position="80"/>
    </location>
</feature>